<organism evidence="2 3">
    <name type="scientific">Cellulomonas chitinilytica</name>
    <dbReference type="NCBI Taxonomy" id="398759"/>
    <lineage>
        <taxon>Bacteria</taxon>
        <taxon>Bacillati</taxon>
        <taxon>Actinomycetota</taxon>
        <taxon>Actinomycetes</taxon>
        <taxon>Micrococcales</taxon>
        <taxon>Cellulomonadaceae</taxon>
        <taxon>Cellulomonas</taxon>
    </lineage>
</organism>
<dbReference type="InterPro" id="IPR057904">
    <property type="entry name" value="Nal1_C"/>
</dbReference>
<comment type="caution">
    <text evidence="2">The sequence shown here is derived from an EMBL/GenBank/DDBJ whole genome shotgun (WGS) entry which is preliminary data.</text>
</comment>
<evidence type="ECO:0000259" key="1">
    <source>
        <dbReference type="Pfam" id="PF25819"/>
    </source>
</evidence>
<proteinExistence type="predicted"/>
<dbReference type="GO" id="GO:0016788">
    <property type="term" value="F:hydrolase activity, acting on ester bonds"/>
    <property type="evidence" value="ECO:0007669"/>
    <property type="project" value="InterPro"/>
</dbReference>
<gene>
    <name evidence="2" type="ORF">Cch01nite_09500</name>
</gene>
<dbReference type="Proteomes" id="UP000632740">
    <property type="component" value="Unassembled WGS sequence"/>
</dbReference>
<sequence>MDRLAVERSFASLSLKDLVEARDNYHWHLTSMTNVVGTAVGLYYVRKSDPWPSGVRSARAEHPTAVAKEPRTFANSEVRSYSWPCVVVLVERWVDPEEFGTGDGRVPPGDMVPKTLYMPDGRTVPVCVVKVDPSEPARDLLPAWTWPKSMVGGGFPLISRSQGVDHVASVGGLVTDGHTVFALTSRHVAGPAGAPVETMLRGRRVTVGVSTSKQLTRLPLSEVYVDLPVRRTFLTLDAGLVEVGDLDQWTSQVYGLPALGELADLSERNIGTRLVDAHVVAFGAASGRLDGRIAALFYRYRTIGGYDEVTDFLIAPLPGSPGSQPGDSGTLWHLLEEDTGRLRPIALQWGGQSFIADSGTTNFNFTLAANLTNIIRLLDVELVLDHNRGAQPFWGKTGHYGVAALACEQVTSPGLRTLLRENVDRISFPSGGLDPDVIDQATKDAKDTGGFMPLADVADLIWKNLGTKVPGGRDTGFSGHGTSGPEHPTHYADIDVADADGRTLRQRCVDDPAKVDVAVWQATYDALGETDSSKRGLLPFRVWQFYDELVAALTDGDLSRYVCAAGLMAHYVGDACQPLHGSHLADGIDSGPDAGKGKGVHSAFESYMIDFKAGEILTGLPASVAALAQNPRPPVSSGHDAAVAVVQLMDRTAHTIDPLALVDAYAATQTGQTKNPTHNHAVLEALWTQFGDATIDVLADGALTLAGIWEAAWVQAGAEQRFAPGDLVAMDRDALQALYERPDFVPSLDLDHVGAALR</sequence>
<keyword evidence="3" id="KW-1185">Reference proteome</keyword>
<evidence type="ECO:0000313" key="3">
    <source>
        <dbReference type="Proteomes" id="UP000632740"/>
    </source>
</evidence>
<dbReference type="AlphaFoldDB" id="A0A919U093"/>
<dbReference type="EMBL" id="BONK01000003">
    <property type="protein sequence ID" value="GIG20226.1"/>
    <property type="molecule type" value="Genomic_DNA"/>
</dbReference>
<protein>
    <recommendedName>
        <fullName evidence="1">Nal1 C-terminal domain-containing protein</fullName>
    </recommendedName>
</protein>
<dbReference type="Gene3D" id="1.10.575.10">
    <property type="entry name" value="P1 Nuclease"/>
    <property type="match status" value="1"/>
</dbReference>
<evidence type="ECO:0000313" key="2">
    <source>
        <dbReference type="EMBL" id="GIG20226.1"/>
    </source>
</evidence>
<dbReference type="InterPro" id="IPR008947">
    <property type="entry name" value="PLipase_C/P1_nuclease_dom_sf"/>
</dbReference>
<feature type="domain" description="Nal1 C-terminal" evidence="1">
    <location>
        <begin position="242"/>
        <end position="384"/>
    </location>
</feature>
<dbReference type="Pfam" id="PF25819">
    <property type="entry name" value="Nal1_C"/>
    <property type="match status" value="1"/>
</dbReference>
<dbReference type="SUPFAM" id="SSF48537">
    <property type="entry name" value="Phospholipase C/P1 nuclease"/>
    <property type="match status" value="1"/>
</dbReference>
<reference evidence="2" key="1">
    <citation type="submission" date="2021-01" db="EMBL/GenBank/DDBJ databases">
        <title>Whole genome shotgun sequence of Cellulomonas chitinilytica NBRC 110799.</title>
        <authorList>
            <person name="Komaki H."/>
            <person name="Tamura T."/>
        </authorList>
    </citation>
    <scope>NUCLEOTIDE SEQUENCE</scope>
    <source>
        <strain evidence="2">NBRC 110799</strain>
    </source>
</reference>
<accession>A0A919U093</accession>
<name>A0A919U093_9CELL</name>